<reference evidence="2 3" key="1">
    <citation type="submission" date="2019-03" db="EMBL/GenBank/DDBJ databases">
        <title>First draft genome of Liparis tanakae, snailfish: a comprehensive survey of snailfish specific genes.</title>
        <authorList>
            <person name="Kim W."/>
            <person name="Song I."/>
            <person name="Jeong J.-H."/>
            <person name="Kim D."/>
            <person name="Kim S."/>
            <person name="Ryu S."/>
            <person name="Song J.Y."/>
            <person name="Lee S.K."/>
        </authorList>
    </citation>
    <scope>NUCLEOTIDE SEQUENCE [LARGE SCALE GENOMIC DNA]</scope>
    <source>
        <tissue evidence="2">Muscle</tissue>
    </source>
</reference>
<proteinExistence type="predicted"/>
<keyword evidence="3" id="KW-1185">Reference proteome</keyword>
<accession>A0A4Z2FJ45</accession>
<sequence length="120" mass="13531">MTSRATPVLLRPLLELCGARSSRAAARGHGRRAERTSSSVTTQRRSDWPPSADGGHYRPVTRGRPGDDEKHHAGQLVRRGGGEVQRMEMRGTGQKKVGGEVTELRKRRRRRRKDPRRAEE</sequence>
<name>A0A4Z2FJ45_9TELE</name>
<evidence type="ECO:0000256" key="1">
    <source>
        <dbReference type="SAM" id="MobiDB-lite"/>
    </source>
</evidence>
<feature type="region of interest" description="Disordered" evidence="1">
    <location>
        <begin position="21"/>
        <end position="120"/>
    </location>
</feature>
<evidence type="ECO:0000313" key="3">
    <source>
        <dbReference type="Proteomes" id="UP000314294"/>
    </source>
</evidence>
<gene>
    <name evidence="2" type="ORF">EYF80_049034</name>
</gene>
<feature type="compositionally biased region" description="Basic residues" evidence="1">
    <location>
        <begin position="105"/>
        <end position="120"/>
    </location>
</feature>
<dbReference type="AlphaFoldDB" id="A0A4Z2FJ45"/>
<dbReference type="Proteomes" id="UP000314294">
    <property type="component" value="Unassembled WGS sequence"/>
</dbReference>
<organism evidence="2 3">
    <name type="scientific">Liparis tanakae</name>
    <name type="common">Tanaka's snailfish</name>
    <dbReference type="NCBI Taxonomy" id="230148"/>
    <lineage>
        <taxon>Eukaryota</taxon>
        <taxon>Metazoa</taxon>
        <taxon>Chordata</taxon>
        <taxon>Craniata</taxon>
        <taxon>Vertebrata</taxon>
        <taxon>Euteleostomi</taxon>
        <taxon>Actinopterygii</taxon>
        <taxon>Neopterygii</taxon>
        <taxon>Teleostei</taxon>
        <taxon>Neoteleostei</taxon>
        <taxon>Acanthomorphata</taxon>
        <taxon>Eupercaria</taxon>
        <taxon>Perciformes</taxon>
        <taxon>Cottioidei</taxon>
        <taxon>Cottales</taxon>
        <taxon>Liparidae</taxon>
        <taxon>Liparis</taxon>
    </lineage>
</organism>
<dbReference type="EMBL" id="SRLO01001159">
    <property type="protein sequence ID" value="TNN40794.1"/>
    <property type="molecule type" value="Genomic_DNA"/>
</dbReference>
<evidence type="ECO:0000313" key="2">
    <source>
        <dbReference type="EMBL" id="TNN40794.1"/>
    </source>
</evidence>
<comment type="caution">
    <text evidence="2">The sequence shown here is derived from an EMBL/GenBank/DDBJ whole genome shotgun (WGS) entry which is preliminary data.</text>
</comment>
<protein>
    <submittedName>
        <fullName evidence="2">Uncharacterized protein</fullName>
    </submittedName>
</protein>